<proteinExistence type="predicted"/>
<evidence type="ECO:0000313" key="4">
    <source>
        <dbReference type="EMBL" id="KAA9019491.1"/>
    </source>
</evidence>
<dbReference type="PANTHER" id="PTHR46401:SF2">
    <property type="entry name" value="GLYCOSYLTRANSFERASE WBBK-RELATED"/>
    <property type="match status" value="1"/>
</dbReference>
<gene>
    <name evidence="4" type="ORF">F4V44_19265</name>
</gene>
<evidence type="ECO:0000256" key="1">
    <source>
        <dbReference type="ARBA" id="ARBA00022679"/>
    </source>
</evidence>
<accession>A0A5J5HGV5</accession>
<dbReference type="EMBL" id="VYKL01000031">
    <property type="protein sequence ID" value="KAA9019491.1"/>
    <property type="molecule type" value="Genomic_DNA"/>
</dbReference>
<dbReference type="GO" id="GO:0016757">
    <property type="term" value="F:glycosyltransferase activity"/>
    <property type="evidence" value="ECO:0007669"/>
    <property type="project" value="InterPro"/>
</dbReference>
<comment type="caution">
    <text evidence="4">The sequence shown here is derived from an EMBL/GenBank/DDBJ whole genome shotgun (WGS) entry which is preliminary data.</text>
</comment>
<dbReference type="CDD" id="cd03809">
    <property type="entry name" value="GT4_MtfB-like"/>
    <property type="match status" value="1"/>
</dbReference>
<dbReference type="SUPFAM" id="SSF53756">
    <property type="entry name" value="UDP-Glycosyltransferase/glycogen phosphorylase"/>
    <property type="match status" value="1"/>
</dbReference>
<reference evidence="4 5" key="1">
    <citation type="submission" date="2019-09" db="EMBL/GenBank/DDBJ databases">
        <title>Whole genome sequences of isolates from the Mars Exploration Rovers.</title>
        <authorList>
            <person name="Seuylemezian A."/>
            <person name="Vaishampayan P."/>
        </authorList>
    </citation>
    <scope>NUCLEOTIDE SEQUENCE [LARGE SCALE GENOMIC DNA]</scope>
    <source>
        <strain evidence="4 5">MER_TA_151</strain>
    </source>
</reference>
<organism evidence="4 5">
    <name type="scientific">Niallia endozanthoxylica</name>
    <dbReference type="NCBI Taxonomy" id="2036016"/>
    <lineage>
        <taxon>Bacteria</taxon>
        <taxon>Bacillati</taxon>
        <taxon>Bacillota</taxon>
        <taxon>Bacilli</taxon>
        <taxon>Bacillales</taxon>
        <taxon>Bacillaceae</taxon>
        <taxon>Niallia</taxon>
    </lineage>
</organism>
<dbReference type="PANTHER" id="PTHR46401">
    <property type="entry name" value="GLYCOSYLTRANSFERASE WBBK-RELATED"/>
    <property type="match status" value="1"/>
</dbReference>
<dbReference type="Pfam" id="PF13439">
    <property type="entry name" value="Glyco_transf_4"/>
    <property type="match status" value="1"/>
</dbReference>
<dbReference type="Gene3D" id="3.40.50.2000">
    <property type="entry name" value="Glycogen Phosphorylase B"/>
    <property type="match status" value="2"/>
</dbReference>
<dbReference type="Pfam" id="PF00534">
    <property type="entry name" value="Glycos_transf_1"/>
    <property type="match status" value="1"/>
</dbReference>
<evidence type="ECO:0000259" key="3">
    <source>
        <dbReference type="Pfam" id="PF13439"/>
    </source>
</evidence>
<feature type="domain" description="Glycosyltransferase subfamily 4-like N-terminal" evidence="3">
    <location>
        <begin position="15"/>
        <end position="162"/>
    </location>
</feature>
<dbReference type="InterPro" id="IPR001296">
    <property type="entry name" value="Glyco_trans_1"/>
</dbReference>
<feature type="domain" description="Glycosyl transferase family 1" evidence="2">
    <location>
        <begin position="188"/>
        <end position="345"/>
    </location>
</feature>
<dbReference type="RefSeq" id="WP_150441648.1">
    <property type="nucleotide sequence ID" value="NZ_VYKL01000031.1"/>
</dbReference>
<sequence>MRIGINLITLSTDRFGGAEQYVKNLIWHLANSPENVELFLFLTRSYRDIFPQHHEKIKIIILKDIKNLDKIHEDIHKLQLDLWFSPLHRSYLPNIQLPTVVTIHDLLHVSYPQFVPGQLEENNQYYQAFAPSFDGIITVSNFSKAAIIQHLKLSEEKIYVIYHDAPLFFNKTTNDLKSVNIKKKYDLPDDYALYPASYQPHKNHLNLLKAILHLNHQYHKKISLVLTGFSYKGNIIFQDVIKFIKEHHLENQVRLLGFLPPDEMPSLYKNASFLIFPSLYEGFGIPLVEAMKSQCPIICSNRGSIPEIVRDAALQFNPESPEEIAQSILKVLHPQTRLELIEKGNERGKAFSWTKTVQETLTVFQSVSRKGEKS</sequence>
<dbReference type="InterPro" id="IPR028098">
    <property type="entry name" value="Glyco_trans_4-like_N"/>
</dbReference>
<evidence type="ECO:0000313" key="5">
    <source>
        <dbReference type="Proteomes" id="UP000326671"/>
    </source>
</evidence>
<dbReference type="AlphaFoldDB" id="A0A5J5HGV5"/>
<protein>
    <submittedName>
        <fullName evidence="4">Glycosyltransferase family 4 protein</fullName>
    </submittedName>
</protein>
<dbReference type="Proteomes" id="UP000326671">
    <property type="component" value="Unassembled WGS sequence"/>
</dbReference>
<dbReference type="OrthoDB" id="9797829at2"/>
<keyword evidence="5" id="KW-1185">Reference proteome</keyword>
<name>A0A5J5HGV5_9BACI</name>
<evidence type="ECO:0000259" key="2">
    <source>
        <dbReference type="Pfam" id="PF00534"/>
    </source>
</evidence>
<keyword evidence="1 4" id="KW-0808">Transferase</keyword>